<proteinExistence type="predicted"/>
<evidence type="ECO:0000313" key="1">
    <source>
        <dbReference type="EMBL" id="CAK0836323.1"/>
    </source>
</evidence>
<keyword evidence="2" id="KW-1185">Reference proteome</keyword>
<name>A0ABN9SUY3_9DINO</name>
<reference evidence="1" key="1">
    <citation type="submission" date="2023-10" db="EMBL/GenBank/DDBJ databases">
        <authorList>
            <person name="Chen Y."/>
            <person name="Shah S."/>
            <person name="Dougan E. K."/>
            <person name="Thang M."/>
            <person name="Chan C."/>
        </authorList>
    </citation>
    <scope>NUCLEOTIDE SEQUENCE [LARGE SCALE GENOMIC DNA]</scope>
</reference>
<dbReference type="Proteomes" id="UP001189429">
    <property type="component" value="Unassembled WGS sequence"/>
</dbReference>
<evidence type="ECO:0000313" key="2">
    <source>
        <dbReference type="Proteomes" id="UP001189429"/>
    </source>
</evidence>
<dbReference type="EMBL" id="CAUYUJ010013492">
    <property type="protein sequence ID" value="CAK0836323.1"/>
    <property type="molecule type" value="Genomic_DNA"/>
</dbReference>
<organism evidence="1 2">
    <name type="scientific">Prorocentrum cordatum</name>
    <dbReference type="NCBI Taxonomy" id="2364126"/>
    <lineage>
        <taxon>Eukaryota</taxon>
        <taxon>Sar</taxon>
        <taxon>Alveolata</taxon>
        <taxon>Dinophyceae</taxon>
        <taxon>Prorocentrales</taxon>
        <taxon>Prorocentraceae</taxon>
        <taxon>Prorocentrum</taxon>
    </lineage>
</organism>
<gene>
    <name evidence="1" type="ORF">PCOR1329_LOCUS32841</name>
</gene>
<comment type="caution">
    <text evidence="1">The sequence shown here is derived from an EMBL/GenBank/DDBJ whole genome shotgun (WGS) entry which is preliminary data.</text>
</comment>
<accession>A0ABN9SUY3</accession>
<protein>
    <submittedName>
        <fullName evidence="1">Uncharacterized protein</fullName>
    </submittedName>
</protein>
<sequence>MVRWVVVAKWPALAAPRVGARGLRLLNGTLDHDVYEENFSGDSLSALGVRFARARRGRGGPDLGKDGGFRLRLTAGMETVALSAAAIVADETCEGTAGSVTELLTNRGAAGLGGAGGAAALVGAGRGRGLEPRVVAERAAAYSRLGARAPASVGGALAAAAGLPLFVHPASPEWAMTESTAAGGQETASTFCKTRLLGDDSEVMRTDRERIGATRFSMTLHLYAGPEAWRCSGAWCLTRIARRRRAPRGRPGLFKRQGH</sequence>